<keyword evidence="5 10" id="KW-0732">Signal</keyword>
<evidence type="ECO:0000256" key="2">
    <source>
        <dbReference type="ARBA" id="ARBA00004609"/>
    </source>
</evidence>
<keyword evidence="8" id="KW-0449">Lipoprotein</keyword>
<proteinExistence type="predicted"/>
<evidence type="ECO:0000256" key="4">
    <source>
        <dbReference type="ARBA" id="ARBA00022622"/>
    </source>
</evidence>
<name>F9W5Y7_TRYCI</name>
<dbReference type="Proteomes" id="UP000000702">
    <property type="component" value="Unassembled WGS sequence"/>
</dbReference>
<dbReference type="Pfam" id="PF13206">
    <property type="entry name" value="VSG_B"/>
    <property type="match status" value="1"/>
</dbReference>
<accession>F9W5Y7</accession>
<evidence type="ECO:0000256" key="8">
    <source>
        <dbReference type="ARBA" id="ARBA00023288"/>
    </source>
</evidence>
<evidence type="ECO:0000313" key="12">
    <source>
        <dbReference type="EMBL" id="CCD12590.1"/>
    </source>
</evidence>
<feature type="domain" description="Trypanosome variant surface glycoprotein B-type N-terminal" evidence="11">
    <location>
        <begin position="40"/>
        <end position="271"/>
    </location>
</feature>
<evidence type="ECO:0000256" key="1">
    <source>
        <dbReference type="ARBA" id="ARBA00002523"/>
    </source>
</evidence>
<evidence type="ECO:0000256" key="10">
    <source>
        <dbReference type="SAM" id="SignalP"/>
    </source>
</evidence>
<dbReference type="VEuPathDB" id="TriTrypDB:TcIL3000_0_34560"/>
<gene>
    <name evidence="12" type="ORF">TCIL3000_0_34560</name>
</gene>
<evidence type="ECO:0000259" key="11">
    <source>
        <dbReference type="Pfam" id="PF13206"/>
    </source>
</evidence>
<dbReference type="AlphaFoldDB" id="F9W5Y7"/>
<evidence type="ECO:0000256" key="7">
    <source>
        <dbReference type="ARBA" id="ARBA00023180"/>
    </source>
</evidence>
<feature type="compositionally biased region" description="Polar residues" evidence="9">
    <location>
        <begin position="285"/>
        <end position="306"/>
    </location>
</feature>
<sequence length="345" mass="38601">MMKTCILVMMVISVGVCSDPSSTKNHNGEEHRALCDVLKAAANKWESVKDSESPMKKALKKTIFGENSGYIDISSRLQMPADYNPPNNDGKQKPNTRKHWCGACGTGSQNHHPGESAPHDLLCICTPGQLAYPLNGANNVSTLCGQNRSTWESSESGINGWYTGWEGGEKDNGREHTKNTWLKIVQNCLEGEGSYNLKSVLTKFTNKVRESSERRIGEVKSDCDGKVGYGVCVLYPQDCEKKSWWYQLEEAIHAHEKWEADQTKLETEKKQNSKSFEVTEAKQISVKTPSQNPQPTTSVSQSPQTEETQEPPRAEQVISNMNATIEEESSTIIYPFWLLLVFLYN</sequence>
<comment type="caution">
    <text evidence="12">The sequence shown here is derived from an EMBL/GenBank/DDBJ whole genome shotgun (WGS) entry which is preliminary data.</text>
</comment>
<keyword evidence="4" id="KW-0336">GPI-anchor</keyword>
<keyword evidence="13" id="KW-1185">Reference proteome</keyword>
<keyword evidence="3" id="KW-1003">Cell membrane</keyword>
<reference evidence="12 13" key="2">
    <citation type="journal article" date="2012" name="Proc. Natl. Acad. Sci. U.S.A.">
        <title>Antigenic diversity is generated by distinct evolutionary mechanisms in African trypanosome species.</title>
        <authorList>
            <person name="Jackson A.P."/>
            <person name="Berry A."/>
            <person name="Aslett M."/>
            <person name="Allison H.C."/>
            <person name="Burton P."/>
            <person name="Vavrova-Anderson J."/>
            <person name="Brown R."/>
            <person name="Browne H."/>
            <person name="Corton N."/>
            <person name="Hauser H."/>
            <person name="Gamble J."/>
            <person name="Gilderthorp R."/>
            <person name="Marcello L."/>
            <person name="McQuillan J."/>
            <person name="Otto T.D."/>
            <person name="Quail M.A."/>
            <person name="Sanders M.J."/>
            <person name="van Tonder A."/>
            <person name="Ginger M.L."/>
            <person name="Field M.C."/>
            <person name="Barry J.D."/>
            <person name="Hertz-Fowler C."/>
            <person name="Berriman M."/>
        </authorList>
    </citation>
    <scope>NUCLEOTIDE SEQUENCE [LARGE SCALE GENOMIC DNA]</scope>
    <source>
        <strain evidence="12 13">IL3000</strain>
    </source>
</reference>
<feature type="chain" id="PRO_5003394567" evidence="10">
    <location>
        <begin position="19"/>
        <end position="345"/>
    </location>
</feature>
<organism evidence="12 13">
    <name type="scientific">Trypanosoma congolense (strain IL3000)</name>
    <dbReference type="NCBI Taxonomy" id="1068625"/>
    <lineage>
        <taxon>Eukaryota</taxon>
        <taxon>Discoba</taxon>
        <taxon>Euglenozoa</taxon>
        <taxon>Kinetoplastea</taxon>
        <taxon>Metakinetoplastina</taxon>
        <taxon>Trypanosomatida</taxon>
        <taxon>Trypanosomatidae</taxon>
        <taxon>Trypanosoma</taxon>
        <taxon>Nannomonas</taxon>
    </lineage>
</organism>
<dbReference type="GO" id="GO:0005886">
    <property type="term" value="C:plasma membrane"/>
    <property type="evidence" value="ECO:0007669"/>
    <property type="project" value="UniProtKB-SubCell"/>
</dbReference>
<protein>
    <submittedName>
        <fullName evidence="12">Variant surface glycoprotein</fullName>
    </submittedName>
</protein>
<comment type="subcellular location">
    <subcellularLocation>
        <location evidence="2">Cell membrane</location>
        <topology evidence="2">Lipid-anchor</topology>
        <topology evidence="2">GPI-anchor</topology>
    </subcellularLocation>
</comment>
<keyword evidence="7" id="KW-0325">Glycoprotein</keyword>
<keyword evidence="6" id="KW-0472">Membrane</keyword>
<evidence type="ECO:0000256" key="9">
    <source>
        <dbReference type="SAM" id="MobiDB-lite"/>
    </source>
</evidence>
<evidence type="ECO:0000256" key="3">
    <source>
        <dbReference type="ARBA" id="ARBA00022475"/>
    </source>
</evidence>
<comment type="function">
    <text evidence="1">VSG forms a coat on the surface of the parasite. The trypanosome evades the immune response of the host by expressing a series of antigenically distinct VSGs from an estimated 1000 VSG genes.</text>
</comment>
<dbReference type="InterPro" id="IPR025932">
    <property type="entry name" value="Trypano_VSG_B_N_dom"/>
</dbReference>
<feature type="signal peptide" evidence="10">
    <location>
        <begin position="1"/>
        <end position="18"/>
    </location>
</feature>
<evidence type="ECO:0000256" key="6">
    <source>
        <dbReference type="ARBA" id="ARBA00023136"/>
    </source>
</evidence>
<dbReference type="EMBL" id="CAEQ01000800">
    <property type="protein sequence ID" value="CCD12590.1"/>
    <property type="molecule type" value="Genomic_DNA"/>
</dbReference>
<reference evidence="13" key="1">
    <citation type="submission" date="2011-07" db="EMBL/GenBank/DDBJ databases">
        <title>Divergent evolution of antigenic variation in African trypanosomes.</title>
        <authorList>
            <person name="Jackson A.P."/>
            <person name="Berry A."/>
            <person name="Allison H.C."/>
            <person name="Burton P."/>
            <person name="Anderson J."/>
            <person name="Aslett M."/>
            <person name="Brown R."/>
            <person name="Corton N."/>
            <person name="Harris D."/>
            <person name="Hauser H."/>
            <person name="Gamble J."/>
            <person name="Gilderthorp R."/>
            <person name="McQuillan J."/>
            <person name="Quail M.A."/>
            <person name="Sanders M."/>
            <person name="Van Tonder A."/>
            <person name="Ginger M.L."/>
            <person name="Donelson J.E."/>
            <person name="Field M.C."/>
            <person name="Barry J.D."/>
            <person name="Berriman M."/>
            <person name="Hertz-Fowler C."/>
        </authorList>
    </citation>
    <scope>NUCLEOTIDE SEQUENCE [LARGE SCALE GENOMIC DNA]</scope>
    <source>
        <strain evidence="13">IL3000</strain>
    </source>
</reference>
<evidence type="ECO:0000256" key="5">
    <source>
        <dbReference type="ARBA" id="ARBA00022729"/>
    </source>
</evidence>
<dbReference type="GO" id="GO:0098552">
    <property type="term" value="C:side of membrane"/>
    <property type="evidence" value="ECO:0007669"/>
    <property type="project" value="UniProtKB-KW"/>
</dbReference>
<feature type="region of interest" description="Disordered" evidence="9">
    <location>
        <begin position="264"/>
        <end position="314"/>
    </location>
</feature>
<evidence type="ECO:0000313" key="13">
    <source>
        <dbReference type="Proteomes" id="UP000000702"/>
    </source>
</evidence>